<dbReference type="InterPro" id="IPR027795">
    <property type="entry name" value="CASTOR_ACT_dom"/>
</dbReference>
<comment type="caution">
    <text evidence="3">The sequence shown here is derived from an EMBL/GenBank/DDBJ whole genome shotgun (WGS) entry which is preliminary data.</text>
</comment>
<dbReference type="PANTHER" id="PTHR31131:SF6">
    <property type="entry name" value="CASTOR ACT DOMAIN-CONTAINING PROTEIN"/>
    <property type="match status" value="1"/>
</dbReference>
<dbReference type="SUPFAM" id="SSF55021">
    <property type="entry name" value="ACT-like"/>
    <property type="match status" value="1"/>
</dbReference>
<dbReference type="GO" id="GO:0046394">
    <property type="term" value="P:carboxylic acid biosynthetic process"/>
    <property type="evidence" value="ECO:0007669"/>
    <property type="project" value="UniProtKB-ARBA"/>
</dbReference>
<dbReference type="Proteomes" id="UP000281468">
    <property type="component" value="Unassembled WGS sequence"/>
</dbReference>
<accession>A0A3M7E4I6</accession>
<feature type="domain" description="CASTOR ACT" evidence="2">
    <location>
        <begin position="110"/>
        <end position="170"/>
    </location>
</feature>
<evidence type="ECO:0000313" key="3">
    <source>
        <dbReference type="EMBL" id="RMY71488.1"/>
    </source>
</evidence>
<dbReference type="PANTHER" id="PTHR31131">
    <property type="entry name" value="CHROMOSOME 1, WHOLE GENOME SHOTGUN SEQUENCE"/>
    <property type="match status" value="1"/>
</dbReference>
<name>A0A3M7E4I6_HORWE</name>
<dbReference type="InterPro" id="IPR051719">
    <property type="entry name" value="CASTOR_mTORC1"/>
</dbReference>
<organism evidence="3 4">
    <name type="scientific">Hortaea werneckii</name>
    <name type="common">Black yeast</name>
    <name type="synonym">Cladosporium werneckii</name>
    <dbReference type="NCBI Taxonomy" id="91943"/>
    <lineage>
        <taxon>Eukaryota</taxon>
        <taxon>Fungi</taxon>
        <taxon>Dikarya</taxon>
        <taxon>Ascomycota</taxon>
        <taxon>Pezizomycotina</taxon>
        <taxon>Dothideomycetes</taxon>
        <taxon>Dothideomycetidae</taxon>
        <taxon>Mycosphaerellales</taxon>
        <taxon>Teratosphaeriaceae</taxon>
        <taxon>Hortaea</taxon>
    </lineage>
</organism>
<dbReference type="Gene3D" id="3.30.2130.10">
    <property type="entry name" value="VC0802-like"/>
    <property type="match status" value="2"/>
</dbReference>
<dbReference type="AlphaFoldDB" id="A0A3M7E4I6"/>
<reference evidence="3 4" key="1">
    <citation type="journal article" date="2018" name="BMC Genomics">
        <title>Genomic evidence for intraspecific hybridization in a clonal and extremely halotolerant yeast.</title>
        <authorList>
            <person name="Gostincar C."/>
            <person name="Stajich J.E."/>
            <person name="Zupancic J."/>
            <person name="Zalar P."/>
            <person name="Gunde-Cimerman N."/>
        </authorList>
    </citation>
    <scope>NUCLEOTIDE SEQUENCE [LARGE SCALE GENOMIC DNA]</scope>
    <source>
        <strain evidence="3 4">EXF-171</strain>
    </source>
</reference>
<evidence type="ECO:0000259" key="2">
    <source>
        <dbReference type="Pfam" id="PF13840"/>
    </source>
</evidence>
<dbReference type="GO" id="GO:0006520">
    <property type="term" value="P:amino acid metabolic process"/>
    <property type="evidence" value="ECO:0007669"/>
    <property type="project" value="UniProtKB-ARBA"/>
</dbReference>
<proteinExistence type="predicted"/>
<dbReference type="EMBL" id="QWIQ01001020">
    <property type="protein sequence ID" value="RMY71488.1"/>
    <property type="molecule type" value="Genomic_DNA"/>
</dbReference>
<feature type="region of interest" description="Disordered" evidence="1">
    <location>
        <begin position="185"/>
        <end position="221"/>
    </location>
</feature>
<evidence type="ECO:0000313" key="4">
    <source>
        <dbReference type="Proteomes" id="UP000281468"/>
    </source>
</evidence>
<dbReference type="VEuPathDB" id="FungiDB:BTJ68_08773"/>
<protein>
    <recommendedName>
        <fullName evidence="2">CASTOR ACT domain-containing protein</fullName>
    </recommendedName>
</protein>
<sequence>MEHCMSESMTLLNAQLGFLDTHVALIHIPLQAYPLFLQAISQLLLRNGRHDEHGTPTLPSRPWNYWHPFVNVSLTPNECSVVCPRQVADDLFAPIIARIDPSLKGMVSISKEDYSVVTIDGEGLEAGQRVLDLTTPLAMAGIPIFFITSYWSDFILVPLKARSKVIKALEGRGFVFEAEANGEAGHMKNPTSPTLMSHHHRPGSSTSSLDSTPIATTPPPTTLTELQARTFAKLKKAGVAPSVDTRIELVTCAGIKETMASSQANNFTEGKLQLGLIKCLTSHPPPAFFSLTLTDTESASVTLEKSLLPLFYHDGEDLLLGKDGPEQIAITLDLRDLPLESTGIVCGVASQLIDGMKRRIGGEMFDVSYLSTAKAGHVIVYEDELSDVMDSLQEAQQNGF</sequence>
<dbReference type="InterPro" id="IPR045865">
    <property type="entry name" value="ACT-like_dom_sf"/>
</dbReference>
<evidence type="ECO:0000256" key="1">
    <source>
        <dbReference type="SAM" id="MobiDB-lite"/>
    </source>
</evidence>
<gene>
    <name evidence="3" type="ORF">D0862_14600</name>
</gene>
<dbReference type="Pfam" id="PF13840">
    <property type="entry name" value="ACT_7"/>
    <property type="match status" value="1"/>
</dbReference>